<evidence type="ECO:0000313" key="4">
    <source>
        <dbReference type="Proteomes" id="UP000216411"/>
    </source>
</evidence>
<evidence type="ECO:0000259" key="2">
    <source>
        <dbReference type="PROSITE" id="PS51494"/>
    </source>
</evidence>
<dbReference type="Pfam" id="PF05580">
    <property type="entry name" value="Peptidase_S55"/>
    <property type="match status" value="1"/>
</dbReference>
<reference evidence="3 4" key="1">
    <citation type="journal article" date="2017" name="Genome Announc.">
        <title>Draft Genome Sequence of a Sporulating and Motile Strain of Lachnotalea glycerini Isolated from Water in Quebec City, Canada.</title>
        <authorList>
            <person name="Maheux A.F."/>
            <person name="Boudreau D.K."/>
            <person name="Berube E."/>
            <person name="Boissinot M."/>
            <person name="Raymond F."/>
            <person name="Brodeur S."/>
            <person name="Corbeil J."/>
            <person name="Isabel S."/>
            <person name="Omar R.F."/>
            <person name="Bergeron M.G."/>
        </authorList>
    </citation>
    <scope>NUCLEOTIDE SEQUENCE [LARGE SCALE GENOMIC DNA]</scope>
    <source>
        <strain evidence="3 4">CCRI-19302</strain>
    </source>
</reference>
<dbReference type="Proteomes" id="UP000216411">
    <property type="component" value="Unassembled WGS sequence"/>
</dbReference>
<dbReference type="EC" id="3.4.21.116" evidence="3"/>
<organism evidence="3 4">
    <name type="scientific">Lachnotalea glycerini</name>
    <dbReference type="NCBI Taxonomy" id="1763509"/>
    <lineage>
        <taxon>Bacteria</taxon>
        <taxon>Bacillati</taxon>
        <taxon>Bacillota</taxon>
        <taxon>Clostridia</taxon>
        <taxon>Lachnospirales</taxon>
        <taxon>Lachnospiraceae</taxon>
        <taxon>Lachnotalea</taxon>
    </lineage>
</organism>
<dbReference type="Gene3D" id="2.30.42.10">
    <property type="match status" value="1"/>
</dbReference>
<dbReference type="SUPFAM" id="SSF50494">
    <property type="entry name" value="Trypsin-like serine proteases"/>
    <property type="match status" value="1"/>
</dbReference>
<protein>
    <submittedName>
        <fullName evidence="3">SpoIVB peptidase</fullName>
        <ecNumber evidence="3">3.4.21.116</ecNumber>
    </submittedName>
</protein>
<keyword evidence="1" id="KW-1133">Transmembrane helix</keyword>
<gene>
    <name evidence="3" type="primary">spoIVB</name>
    <name evidence="3" type="ORF">CG710_003605</name>
</gene>
<dbReference type="EMBL" id="NOKA02000003">
    <property type="protein sequence ID" value="RDY32528.1"/>
    <property type="molecule type" value="Genomic_DNA"/>
</dbReference>
<name>A0A371JIF6_9FIRM</name>
<comment type="caution">
    <text evidence="3">The sequence shown here is derived from an EMBL/GenBank/DDBJ whole genome shotgun (WGS) entry which is preliminary data.</text>
</comment>
<dbReference type="NCBIfam" id="TIGR02860">
    <property type="entry name" value="spore_IV_B"/>
    <property type="match status" value="1"/>
</dbReference>
<keyword evidence="4" id="KW-1185">Reference proteome</keyword>
<keyword evidence="1" id="KW-0812">Transmembrane</keyword>
<proteinExistence type="predicted"/>
<dbReference type="InterPro" id="IPR009003">
    <property type="entry name" value="Peptidase_S1_PA"/>
</dbReference>
<sequence length="428" mass="46913">MKNSKYIDKILWMVIFLFFTVIAGLLYHSIKKALPDEINIVANQEQQFDFGLPVNGFIKSVIEVSDMEKSNIPSNQVKINMQQPFTLKSGSSGSFIMACKLFGLINLKNIKIDIVEKQYVIPCGEPIGIYIQTDGVLIIGTSVVSAMDGLNYEPSYKLVKSGDYIVGVNGISVNNKSQLIDLINEYGTEDIVLNIRRNGEMIGIKIAPVQTTLNEYKLGIWVRDNTQGIGTLTFINEDGKFGALGHGINDVDTSTLMELKSGNLYQTNIVSIIKGEKGIPGELTGTIDYNKTNILGDITSNTTEGIFGVSSKLLQKFNKNSSMEVGLKQDIKVGPAYIRCDVEGEVKDYDVEIIEVNSGENNVNKGIVLKVTDENLLKITGGIVQGMSGSPIIQNNKIIGAVTHVFIQDSTKGFGIFIENMIESDNVE</sequence>
<keyword evidence="3" id="KW-0378">Hydrolase</keyword>
<dbReference type="InterPro" id="IPR036034">
    <property type="entry name" value="PDZ_sf"/>
</dbReference>
<dbReference type="PROSITE" id="PS51494">
    <property type="entry name" value="SPOIVB"/>
    <property type="match status" value="1"/>
</dbReference>
<evidence type="ECO:0000313" key="3">
    <source>
        <dbReference type="EMBL" id="RDY32528.1"/>
    </source>
</evidence>
<evidence type="ECO:0000256" key="1">
    <source>
        <dbReference type="SAM" id="Phobius"/>
    </source>
</evidence>
<dbReference type="GO" id="GO:0016787">
    <property type="term" value="F:hydrolase activity"/>
    <property type="evidence" value="ECO:0007669"/>
    <property type="project" value="UniProtKB-KW"/>
</dbReference>
<dbReference type="SUPFAM" id="SSF50156">
    <property type="entry name" value="PDZ domain-like"/>
    <property type="match status" value="1"/>
</dbReference>
<keyword evidence="1" id="KW-0472">Membrane</keyword>
<feature type="transmembrane region" description="Helical" evidence="1">
    <location>
        <begin position="12"/>
        <end position="30"/>
    </location>
</feature>
<dbReference type="InterPro" id="IPR014219">
    <property type="entry name" value="SpoIVB"/>
</dbReference>
<dbReference type="OrthoDB" id="9765242at2"/>
<accession>A0A371JIF6</accession>
<dbReference type="InterPro" id="IPR008763">
    <property type="entry name" value="Peptidase_S55"/>
</dbReference>
<dbReference type="RefSeq" id="WP_094379578.1">
    <property type="nucleotide sequence ID" value="NZ_NOKA02000003.1"/>
</dbReference>
<dbReference type="AlphaFoldDB" id="A0A371JIF6"/>
<feature type="domain" description="Peptidase S55" evidence="2">
    <location>
        <begin position="200"/>
        <end position="428"/>
    </location>
</feature>